<dbReference type="SUPFAM" id="SSF52540">
    <property type="entry name" value="P-loop containing nucleoside triphosphate hydrolases"/>
    <property type="match status" value="1"/>
</dbReference>
<evidence type="ECO:0000259" key="2">
    <source>
        <dbReference type="Pfam" id="PF00437"/>
    </source>
</evidence>
<feature type="domain" description="Bacterial type II secretion system protein E" evidence="2">
    <location>
        <begin position="101"/>
        <end position="383"/>
    </location>
</feature>
<dbReference type="Proteomes" id="UP000007523">
    <property type="component" value="Chromosome"/>
</dbReference>
<dbReference type="InterPro" id="IPR050921">
    <property type="entry name" value="T4SS_GSP_E_ATPase"/>
</dbReference>
<dbReference type="Gene3D" id="3.30.450.380">
    <property type="match status" value="1"/>
</dbReference>
<dbReference type="RefSeq" id="WP_014368246.1">
    <property type="nucleotide sequence ID" value="NC_016935.1"/>
</dbReference>
<dbReference type="STRING" id="1116391.PM3016_355"/>
<dbReference type="Pfam" id="PF00437">
    <property type="entry name" value="T2SSE"/>
    <property type="match status" value="1"/>
</dbReference>
<dbReference type="PANTHER" id="PTHR30486:SF6">
    <property type="entry name" value="TYPE IV PILUS RETRACTATION ATPASE PILT"/>
    <property type="match status" value="1"/>
</dbReference>
<dbReference type="GO" id="GO:0016887">
    <property type="term" value="F:ATP hydrolysis activity"/>
    <property type="evidence" value="ECO:0007669"/>
    <property type="project" value="InterPro"/>
</dbReference>
<comment type="similarity">
    <text evidence="1">Belongs to the GSP E family.</text>
</comment>
<keyword evidence="4" id="KW-1185">Reference proteome</keyword>
<accession>H6NRP9</accession>
<name>H6NRP9_9BACL</name>
<reference evidence="3 4" key="1">
    <citation type="journal article" date="2012" name="J. Bacteriol.">
        <title>Complete Genome Sequence of Paenibacillus mucilaginosus 3016, a Bacterium Functional as Microbial Fertilizer.</title>
        <authorList>
            <person name="Ma M."/>
            <person name="Wang Z."/>
            <person name="Li L."/>
            <person name="Jiang X."/>
            <person name="Guan D."/>
            <person name="Cao F."/>
            <person name="Chen H."/>
            <person name="Wang X."/>
            <person name="Shen D."/>
            <person name="Du B."/>
            <person name="Li J."/>
        </authorList>
    </citation>
    <scope>NUCLEOTIDE SEQUENCE [LARGE SCALE GENOMIC DNA]</scope>
    <source>
        <strain evidence="3 4">3016</strain>
    </source>
</reference>
<dbReference type="Gene3D" id="3.40.50.300">
    <property type="entry name" value="P-loop containing nucleotide triphosphate hydrolases"/>
    <property type="match status" value="1"/>
</dbReference>
<evidence type="ECO:0000313" key="3">
    <source>
        <dbReference type="EMBL" id="AFC27331.1"/>
    </source>
</evidence>
<protein>
    <submittedName>
        <fullName evidence="3">Type II secretion system protein E</fullName>
    </submittedName>
</protein>
<dbReference type="InterPro" id="IPR027417">
    <property type="entry name" value="P-loop_NTPase"/>
</dbReference>
<dbReference type="PANTHER" id="PTHR30486">
    <property type="entry name" value="TWITCHING MOTILITY PROTEIN PILT"/>
    <property type="match status" value="1"/>
</dbReference>
<sequence length="478" mass="55104">MLTPEKLKQRRARYGRASLYTKEEISFTKIVEQCSRYLHRLNREMNLSALKAKQRTRDNIDRFVNDLEVKVEGYENPDQLRKALKDEMIHYGIISELMEDPAVNEIRINGYDRIFYEAGGMTKRYDKAFSSPEDARRVIERLLGEVRITENEPFKNARTLEEGWRINAIHGEISHLGEYGVVIRKFRENTFRDEDFLENGVMTQDMLNFLQFMPQIYVNWWTVGPTGSGKTALNEAILKKMNPSDRTIIVENPTEIRFEQRDERTGQTVNDFLQLVAKNPDPENEKNPNWPTMNNLLTNALRQTPKYLGAGEIRTPEEFKTMLVAAQTGHQTFATFHADAADKALQRYLTTYLMVSPNEPPELVMSNLCDTIDLIVCVKLFPKTGKRRVTSIAEVIGSEGMKPLINIIYEYEIEHVDDDGVVKSSFVRRNAISDKLVAKFKDAHIPFSRYAKWTQPPAGGREVEATYYEGTQKEAVLL</sequence>
<dbReference type="HOGENOM" id="CLU_570895_0_0_9"/>
<gene>
    <name evidence="3" type="ORF">PM3016_355</name>
</gene>
<evidence type="ECO:0000313" key="4">
    <source>
        <dbReference type="Proteomes" id="UP000007523"/>
    </source>
</evidence>
<dbReference type="InterPro" id="IPR001482">
    <property type="entry name" value="T2SS/T4SS_dom"/>
</dbReference>
<dbReference type="AlphaFoldDB" id="H6NRP9"/>
<evidence type="ECO:0000256" key="1">
    <source>
        <dbReference type="ARBA" id="ARBA00006611"/>
    </source>
</evidence>
<dbReference type="KEGG" id="pmq:PM3016_355"/>
<proteinExistence type="inferred from homology"/>
<dbReference type="EMBL" id="CP003235">
    <property type="protein sequence ID" value="AFC27331.1"/>
    <property type="molecule type" value="Genomic_DNA"/>
</dbReference>
<organism evidence="3 4">
    <name type="scientific">Paenibacillus mucilaginosus 3016</name>
    <dbReference type="NCBI Taxonomy" id="1116391"/>
    <lineage>
        <taxon>Bacteria</taxon>
        <taxon>Bacillati</taxon>
        <taxon>Bacillota</taxon>
        <taxon>Bacilli</taxon>
        <taxon>Bacillales</taxon>
        <taxon>Paenibacillaceae</taxon>
        <taxon>Paenibacillus</taxon>
    </lineage>
</organism>